<feature type="domain" description="5'-3' exonuclease" evidence="18">
    <location>
        <begin position="3"/>
        <end position="263"/>
    </location>
</feature>
<dbReference type="Pfam" id="PF02739">
    <property type="entry name" value="5_3_exonuc_N"/>
    <property type="match status" value="1"/>
</dbReference>
<dbReference type="SUPFAM" id="SSF88723">
    <property type="entry name" value="PIN domain-like"/>
    <property type="match status" value="1"/>
</dbReference>
<keyword evidence="10 16" id="KW-0269">Exonuclease</keyword>
<dbReference type="STRING" id="1776384.GCA_900086585_03770"/>
<protein>
    <recommendedName>
        <fullName evidence="3 15">DNA polymerase I</fullName>
        <ecNumber evidence="2 15">2.7.7.7</ecNumber>
    </recommendedName>
</protein>
<comment type="subunit">
    <text evidence="16">Single-chain monomer with multiple functions.</text>
</comment>
<evidence type="ECO:0000259" key="19">
    <source>
        <dbReference type="SMART" id="SM00482"/>
    </source>
</evidence>
<keyword evidence="7" id="KW-0540">Nuclease</keyword>
<dbReference type="EC" id="2.7.7.7" evidence="2 15"/>
<evidence type="ECO:0000256" key="2">
    <source>
        <dbReference type="ARBA" id="ARBA00012417"/>
    </source>
</evidence>
<dbReference type="GO" id="GO:0003887">
    <property type="term" value="F:DNA-directed DNA polymerase activity"/>
    <property type="evidence" value="ECO:0007669"/>
    <property type="project" value="UniProtKB-UniRule"/>
</dbReference>
<evidence type="ECO:0000256" key="17">
    <source>
        <dbReference type="SAM" id="Coils"/>
    </source>
</evidence>
<evidence type="ECO:0000256" key="3">
    <source>
        <dbReference type="ARBA" id="ARBA00020311"/>
    </source>
</evidence>
<dbReference type="Gene3D" id="3.30.420.10">
    <property type="entry name" value="Ribonuclease H-like superfamily/Ribonuclease H"/>
    <property type="match status" value="1"/>
</dbReference>
<dbReference type="NCBIfam" id="NF004397">
    <property type="entry name" value="PRK05755.1"/>
    <property type="match status" value="1"/>
</dbReference>
<dbReference type="Pfam" id="PF01367">
    <property type="entry name" value="5_3_exonuc"/>
    <property type="match status" value="1"/>
</dbReference>
<evidence type="ECO:0000256" key="13">
    <source>
        <dbReference type="ARBA" id="ARBA00023204"/>
    </source>
</evidence>
<evidence type="ECO:0000313" key="21">
    <source>
        <dbReference type="Proteomes" id="UP000284841"/>
    </source>
</evidence>
<comment type="catalytic activity">
    <reaction evidence="14 16">
        <text>DNA(n) + a 2'-deoxyribonucleoside 5'-triphosphate = DNA(n+1) + diphosphate</text>
        <dbReference type="Rhea" id="RHEA:22508"/>
        <dbReference type="Rhea" id="RHEA-COMP:17339"/>
        <dbReference type="Rhea" id="RHEA-COMP:17340"/>
        <dbReference type="ChEBI" id="CHEBI:33019"/>
        <dbReference type="ChEBI" id="CHEBI:61560"/>
        <dbReference type="ChEBI" id="CHEBI:173112"/>
        <dbReference type="EC" id="2.7.7.7"/>
    </reaction>
</comment>
<dbReference type="FunFam" id="1.10.150.20:FF:000002">
    <property type="entry name" value="DNA polymerase I"/>
    <property type="match status" value="1"/>
</dbReference>
<dbReference type="SMART" id="SM00279">
    <property type="entry name" value="HhH2"/>
    <property type="match status" value="1"/>
</dbReference>
<dbReference type="InterPro" id="IPR054690">
    <property type="entry name" value="DNA_polI_exonuclease"/>
</dbReference>
<evidence type="ECO:0000256" key="6">
    <source>
        <dbReference type="ARBA" id="ARBA00022705"/>
    </source>
</evidence>
<dbReference type="InterPro" id="IPR001098">
    <property type="entry name" value="DNA-dir_DNA_pol_A_palm_dom"/>
</dbReference>
<dbReference type="Gene3D" id="3.30.70.370">
    <property type="match status" value="1"/>
</dbReference>
<dbReference type="Gene3D" id="1.20.1060.10">
    <property type="entry name" value="Taq DNA Polymerase, Chain T, domain 4"/>
    <property type="match status" value="1"/>
</dbReference>
<dbReference type="CDD" id="cd09859">
    <property type="entry name" value="PIN_53EXO"/>
    <property type="match status" value="1"/>
</dbReference>
<dbReference type="SUPFAM" id="SSF53098">
    <property type="entry name" value="Ribonuclease H-like"/>
    <property type="match status" value="1"/>
</dbReference>
<comment type="caution">
    <text evidence="20">The sequence shown here is derived from an EMBL/GenBank/DDBJ whole genome shotgun (WGS) entry which is preliminary data.</text>
</comment>
<evidence type="ECO:0000256" key="14">
    <source>
        <dbReference type="ARBA" id="ARBA00049244"/>
    </source>
</evidence>
<dbReference type="AlphaFoldDB" id="A0A415E3J0"/>
<dbReference type="CDD" id="cd09898">
    <property type="entry name" value="H3TH_53EXO"/>
    <property type="match status" value="1"/>
</dbReference>
<evidence type="ECO:0000256" key="9">
    <source>
        <dbReference type="ARBA" id="ARBA00022801"/>
    </source>
</evidence>
<comment type="similarity">
    <text evidence="1 16">Belongs to the DNA polymerase type-A family.</text>
</comment>
<dbReference type="InterPro" id="IPR043502">
    <property type="entry name" value="DNA/RNA_pol_sf"/>
</dbReference>
<dbReference type="InterPro" id="IPR019760">
    <property type="entry name" value="DNA-dir_DNA_pol_A_CS"/>
</dbReference>
<dbReference type="InterPro" id="IPR029060">
    <property type="entry name" value="PIN-like_dom_sf"/>
</dbReference>
<comment type="function">
    <text evidence="16">In addition to polymerase activity, this DNA polymerase exhibits 5'-3' exonuclease activity.</text>
</comment>
<dbReference type="GO" id="GO:0008409">
    <property type="term" value="F:5'-3' exonuclease activity"/>
    <property type="evidence" value="ECO:0007669"/>
    <property type="project" value="UniProtKB-UniRule"/>
</dbReference>
<keyword evidence="9 16" id="KW-0378">Hydrolase</keyword>
<dbReference type="Pfam" id="PF00476">
    <property type="entry name" value="DNA_pol_A"/>
    <property type="match status" value="1"/>
</dbReference>
<dbReference type="InterPro" id="IPR036279">
    <property type="entry name" value="5-3_exonuclease_C_sf"/>
</dbReference>
<dbReference type="FunFam" id="3.40.50.1010:FF:000001">
    <property type="entry name" value="DNA polymerase I"/>
    <property type="match status" value="1"/>
</dbReference>
<keyword evidence="21" id="KW-1185">Reference proteome</keyword>
<dbReference type="Proteomes" id="UP000284841">
    <property type="component" value="Unassembled WGS sequence"/>
</dbReference>
<evidence type="ECO:0000256" key="4">
    <source>
        <dbReference type="ARBA" id="ARBA00022679"/>
    </source>
</evidence>
<keyword evidence="8 16" id="KW-0227">DNA damage</keyword>
<dbReference type="InterPro" id="IPR020046">
    <property type="entry name" value="5-3_exonucl_a-hlix_arch_N"/>
</dbReference>
<dbReference type="PROSITE" id="PS00447">
    <property type="entry name" value="DNA_POLYMERASE_A"/>
    <property type="match status" value="1"/>
</dbReference>
<evidence type="ECO:0000256" key="8">
    <source>
        <dbReference type="ARBA" id="ARBA00022763"/>
    </source>
</evidence>
<keyword evidence="5 16" id="KW-0548">Nucleotidyltransferase</keyword>
<dbReference type="Gene3D" id="1.10.150.20">
    <property type="entry name" value="5' to 3' exonuclease, C-terminal subdomain"/>
    <property type="match status" value="2"/>
</dbReference>
<keyword evidence="13 16" id="KW-0234">DNA repair</keyword>
<name>A0A415E3J0_9FIRM</name>
<dbReference type="OrthoDB" id="9806424at2"/>
<dbReference type="FunFam" id="1.20.1060.10:FF:000001">
    <property type="entry name" value="DNA polymerase I"/>
    <property type="match status" value="1"/>
</dbReference>
<evidence type="ECO:0000256" key="11">
    <source>
        <dbReference type="ARBA" id="ARBA00022932"/>
    </source>
</evidence>
<dbReference type="GO" id="GO:0006261">
    <property type="term" value="P:DNA-templated DNA replication"/>
    <property type="evidence" value="ECO:0007669"/>
    <property type="project" value="UniProtKB-UniRule"/>
</dbReference>
<evidence type="ECO:0000256" key="1">
    <source>
        <dbReference type="ARBA" id="ARBA00007705"/>
    </source>
</evidence>
<proteinExistence type="inferred from homology"/>
<evidence type="ECO:0000256" key="16">
    <source>
        <dbReference type="RuleBase" id="RU004460"/>
    </source>
</evidence>
<dbReference type="InterPro" id="IPR036397">
    <property type="entry name" value="RNaseH_sf"/>
</dbReference>
<dbReference type="Gene3D" id="3.40.50.1010">
    <property type="entry name" value="5'-nuclease"/>
    <property type="match status" value="1"/>
</dbReference>
<evidence type="ECO:0000256" key="5">
    <source>
        <dbReference type="ARBA" id="ARBA00022695"/>
    </source>
</evidence>
<gene>
    <name evidence="16" type="primary">polA</name>
    <name evidence="20" type="ORF">DW099_07160</name>
</gene>
<feature type="domain" description="DNA-directed DNA polymerase family A palm" evidence="19">
    <location>
        <begin position="646"/>
        <end position="853"/>
    </location>
</feature>
<sequence length="889" mass="101500">MGKRIVIIDGNSLINRAYYAMQRPMITKEGIYTQGIYGFINMLTKIQDDYAPDYITVAWDRKAPTFRHEEYKEYKAGRKKMPPELAMEIPLMKDILTAMNIENLEIDGFEADDIIGTVARISEEEGLEPLIITGDKDALQLATDVTQILITKKGISEFDLYDREKMIERYQLTPEQFIDLKGLMGDQSDNIPGIPGVGEKTGIKLLTQFGSVANLLANTDQISNAKLRTKVEENAQLAAMSRRLATINQYVPLDIEINQYKVMQPDYNALINLYVKLEFNSFLKRLHIEDNPEMSMDFEDSDVEYRKTEISDPKGLQFLKELNQSTPVIIKVFSDNSHIDAPSIFGMAFLINDNYYYVNLDMADILGELVDLLNEKRLKIIGHDLIKDYYALMYKGFTAPDTEFDTAIAQYVIDPTKSNYNMKTLAFENLHYELKDEKEFMEESGQIDLLGGSTSKYIDYGFDWCLAVKRLMQLQQKNLADNQLERVFKQVELPLIEVLASMEVEGFNVDKATLENFGLVLKEEIVQLEKSIYTLAGTEFNINSPAQLGEILFERLELPAGKKTKRGYSTSADVLEKIRDKHPIVDMVLQYRTLTKLNSTYVEGLKPLIGKDGKIRAHLQQTVTATGRISCTEPNLQNIPIRQDLGRQLRKAFVPGCENCTLVGADYSQIELRILAHLSGDENLIDAFNNGDDIHRNTAARVFNLDYDAVTPLDRSRAKAVNFGVIYGMSGFGLSEELQITRKEAEKYIKDYFDKHLAVKNYMDEQVANCKANGYSETIMGRKRYIHEINSSNYMTRQLGERLAMNSPIQGSAADIIKIAMIKVYRELTEKNYQSKLILQVHDELIIKTYQSEIDEIKELLVRNMENAMDLKVKLESDLNQGDTWYDLK</sequence>
<dbReference type="Pfam" id="PF22619">
    <property type="entry name" value="DNA_polI_exo1"/>
    <property type="match status" value="1"/>
</dbReference>
<evidence type="ECO:0000256" key="12">
    <source>
        <dbReference type="ARBA" id="ARBA00023125"/>
    </source>
</evidence>
<dbReference type="InterPro" id="IPR018320">
    <property type="entry name" value="DNA_polymerase_1"/>
</dbReference>
<dbReference type="NCBIfam" id="TIGR00593">
    <property type="entry name" value="pola"/>
    <property type="match status" value="1"/>
</dbReference>
<dbReference type="GO" id="GO:0006302">
    <property type="term" value="P:double-strand break repair"/>
    <property type="evidence" value="ECO:0007669"/>
    <property type="project" value="TreeGrafter"/>
</dbReference>
<dbReference type="EMBL" id="QRMS01000002">
    <property type="protein sequence ID" value="RHJ88188.1"/>
    <property type="molecule type" value="Genomic_DNA"/>
</dbReference>
<organism evidence="20 21">
    <name type="scientific">Emergencia timonensis</name>
    <dbReference type="NCBI Taxonomy" id="1776384"/>
    <lineage>
        <taxon>Bacteria</taxon>
        <taxon>Bacillati</taxon>
        <taxon>Bacillota</taxon>
        <taxon>Clostridia</taxon>
        <taxon>Peptostreptococcales</taxon>
        <taxon>Anaerovoracaceae</taxon>
        <taxon>Emergencia</taxon>
    </lineage>
</organism>
<keyword evidence="4 16" id="KW-0808">Transferase</keyword>
<evidence type="ECO:0000259" key="18">
    <source>
        <dbReference type="SMART" id="SM00475"/>
    </source>
</evidence>
<reference evidence="20 21" key="1">
    <citation type="submission" date="2018-08" db="EMBL/GenBank/DDBJ databases">
        <title>A genome reference for cultivated species of the human gut microbiota.</title>
        <authorList>
            <person name="Zou Y."/>
            <person name="Xue W."/>
            <person name="Luo G."/>
        </authorList>
    </citation>
    <scope>NUCLEOTIDE SEQUENCE [LARGE SCALE GENOMIC DNA]</scope>
    <source>
        <strain evidence="20 21">AM07-24</strain>
    </source>
</reference>
<dbReference type="RefSeq" id="WP_067541807.1">
    <property type="nucleotide sequence ID" value="NZ_AP025567.1"/>
</dbReference>
<keyword evidence="6 16" id="KW-0235">DNA replication</keyword>
<dbReference type="PANTHER" id="PTHR10133">
    <property type="entry name" value="DNA POLYMERASE I"/>
    <property type="match status" value="1"/>
</dbReference>
<feature type="coiled-coil region" evidence="17">
    <location>
        <begin position="847"/>
        <end position="878"/>
    </location>
</feature>
<accession>A0A415E3J0</accession>
<dbReference type="PRINTS" id="PR00868">
    <property type="entry name" value="DNAPOLI"/>
</dbReference>
<dbReference type="InterPro" id="IPR002421">
    <property type="entry name" value="5-3_exonuclease"/>
</dbReference>
<dbReference type="InterPro" id="IPR002298">
    <property type="entry name" value="DNA_polymerase_A"/>
</dbReference>
<dbReference type="SMART" id="SM00475">
    <property type="entry name" value="53EXOc"/>
    <property type="match status" value="1"/>
</dbReference>
<dbReference type="SUPFAM" id="SSF47807">
    <property type="entry name" value="5' to 3' exonuclease, C-terminal subdomain"/>
    <property type="match status" value="1"/>
</dbReference>
<evidence type="ECO:0000256" key="15">
    <source>
        <dbReference type="NCBIfam" id="TIGR00593"/>
    </source>
</evidence>
<evidence type="ECO:0000313" key="20">
    <source>
        <dbReference type="EMBL" id="RHJ88188.1"/>
    </source>
</evidence>
<keyword evidence="17" id="KW-0175">Coiled coil</keyword>
<evidence type="ECO:0000256" key="7">
    <source>
        <dbReference type="ARBA" id="ARBA00022722"/>
    </source>
</evidence>
<dbReference type="CDD" id="cd08637">
    <property type="entry name" value="DNA_pol_A_pol_I_C"/>
    <property type="match status" value="1"/>
</dbReference>
<dbReference type="InterPro" id="IPR008918">
    <property type="entry name" value="HhH2"/>
</dbReference>
<dbReference type="PANTHER" id="PTHR10133:SF27">
    <property type="entry name" value="DNA POLYMERASE NU"/>
    <property type="match status" value="1"/>
</dbReference>
<dbReference type="GeneID" id="83006058"/>
<dbReference type="CDD" id="cd06140">
    <property type="entry name" value="DNA_polA_I_Bacillus_like_exo"/>
    <property type="match status" value="1"/>
</dbReference>
<dbReference type="FunFam" id="1.10.150.20:FF:000003">
    <property type="entry name" value="DNA polymerase I"/>
    <property type="match status" value="1"/>
</dbReference>
<evidence type="ECO:0000256" key="10">
    <source>
        <dbReference type="ARBA" id="ARBA00022839"/>
    </source>
</evidence>
<dbReference type="InterPro" id="IPR020045">
    <property type="entry name" value="DNA_polI_H3TH"/>
</dbReference>
<dbReference type="GO" id="GO:0003677">
    <property type="term" value="F:DNA binding"/>
    <property type="evidence" value="ECO:0007669"/>
    <property type="project" value="UniProtKB-UniRule"/>
</dbReference>
<keyword evidence="11 16" id="KW-0239">DNA-directed DNA polymerase</keyword>
<dbReference type="InterPro" id="IPR012337">
    <property type="entry name" value="RNaseH-like_sf"/>
</dbReference>
<dbReference type="SMART" id="SM00482">
    <property type="entry name" value="POLAc"/>
    <property type="match status" value="1"/>
</dbReference>
<keyword evidence="12 16" id="KW-0238">DNA-binding</keyword>
<dbReference type="SUPFAM" id="SSF56672">
    <property type="entry name" value="DNA/RNA polymerases"/>
    <property type="match status" value="1"/>
</dbReference>